<dbReference type="AlphaFoldDB" id="A0A1T4YBW8"/>
<dbReference type="Gene3D" id="3.40.50.150">
    <property type="entry name" value="Vaccinia Virus protein VP39"/>
    <property type="match status" value="1"/>
</dbReference>
<keyword evidence="2" id="KW-1185">Reference proteome</keyword>
<evidence type="ECO:0000313" key="2">
    <source>
        <dbReference type="Proteomes" id="UP000190774"/>
    </source>
</evidence>
<protein>
    <recommendedName>
        <fullName evidence="3">Methyltransferase, FkbM family</fullName>
    </recommendedName>
</protein>
<evidence type="ECO:0000313" key="1">
    <source>
        <dbReference type="EMBL" id="SKA99210.1"/>
    </source>
</evidence>
<proteinExistence type="predicted"/>
<name>A0A1T4YBW8_9BACT</name>
<dbReference type="EMBL" id="FUYE01000009">
    <property type="protein sequence ID" value="SKA99210.1"/>
    <property type="molecule type" value="Genomic_DNA"/>
</dbReference>
<dbReference type="InterPro" id="IPR029063">
    <property type="entry name" value="SAM-dependent_MTases_sf"/>
</dbReference>
<dbReference type="OrthoDB" id="7343073at2"/>
<organism evidence="1 2">
    <name type="scientific">Prosthecobacter debontii</name>
    <dbReference type="NCBI Taxonomy" id="48467"/>
    <lineage>
        <taxon>Bacteria</taxon>
        <taxon>Pseudomonadati</taxon>
        <taxon>Verrucomicrobiota</taxon>
        <taxon>Verrucomicrobiia</taxon>
        <taxon>Verrucomicrobiales</taxon>
        <taxon>Verrucomicrobiaceae</taxon>
        <taxon>Prosthecobacter</taxon>
    </lineage>
</organism>
<dbReference type="STRING" id="48467.SAMN02745166_02865"/>
<dbReference type="RefSeq" id="WP_139373264.1">
    <property type="nucleotide sequence ID" value="NZ_FUYE01000009.1"/>
</dbReference>
<sequence>MANPLVQSIRRLIDGPTLNLFSKPLASRGMDYLQYQHQRARRRVVEKRLKEKGAYGDIVQKGPFKGFQYPSEGYISCRFQKVIGTYEHELHSLVSYLAANRRYTHIINIGAADGYYAVGLALAFPESKTVAFEMHDPSRATLTKVAKLNGVENRFDIRGACDPQGLIALEKEVNPETTLVVCDVDGYEIELLVKGGVSWLNKADILIELHDCLRKGVTDQVQSFFSPTHHLTKITNAGVDYKQYPILRDLLFREINDLVNEDRKGLQDWFFMTPDAALHQQVMQLPGSYVA</sequence>
<accession>A0A1T4YBW8</accession>
<dbReference type="SUPFAM" id="SSF53335">
    <property type="entry name" value="S-adenosyl-L-methionine-dependent methyltransferases"/>
    <property type="match status" value="1"/>
</dbReference>
<reference evidence="2" key="1">
    <citation type="submission" date="2017-02" db="EMBL/GenBank/DDBJ databases">
        <authorList>
            <person name="Varghese N."/>
            <person name="Submissions S."/>
        </authorList>
    </citation>
    <scope>NUCLEOTIDE SEQUENCE [LARGE SCALE GENOMIC DNA]</scope>
    <source>
        <strain evidence="2">ATCC 700200</strain>
    </source>
</reference>
<dbReference type="Proteomes" id="UP000190774">
    <property type="component" value="Unassembled WGS sequence"/>
</dbReference>
<gene>
    <name evidence="1" type="ORF">SAMN02745166_02865</name>
</gene>
<evidence type="ECO:0008006" key="3">
    <source>
        <dbReference type="Google" id="ProtNLM"/>
    </source>
</evidence>